<evidence type="ECO:0000313" key="1">
    <source>
        <dbReference type="EMBL" id="AGX88235.1"/>
    </source>
</evidence>
<evidence type="ECO:0000313" key="2">
    <source>
        <dbReference type="Proteomes" id="UP000017184"/>
    </source>
</evidence>
<keyword evidence="2" id="KW-1185">Reference proteome</keyword>
<dbReference type="Proteomes" id="UP000017184">
    <property type="component" value="Chromosome"/>
</dbReference>
<dbReference type="HOGENOM" id="CLU_3197482_0_0_4"/>
<sequence>MRSIAAPLELTVRLAPYSEAVELLIVLRLQCETGLVANDSILKFT</sequence>
<name>U5NA88_9BURK</name>
<gene>
    <name evidence="1" type="ORF">Cenrod_2166</name>
</gene>
<organism evidence="1 2">
    <name type="scientific">Candidatus Symbiobacter mobilis CR</name>
    <dbReference type="NCBI Taxonomy" id="946483"/>
    <lineage>
        <taxon>Bacteria</taxon>
        <taxon>Pseudomonadati</taxon>
        <taxon>Pseudomonadota</taxon>
        <taxon>Betaproteobacteria</taxon>
        <taxon>Burkholderiales</taxon>
        <taxon>Comamonadaceae</taxon>
    </lineage>
</organism>
<dbReference type="EMBL" id="CP004885">
    <property type="protein sequence ID" value="AGX88235.1"/>
    <property type="molecule type" value="Genomic_DNA"/>
</dbReference>
<reference evidence="1 2" key="1">
    <citation type="journal article" date="2013" name="Genome Biol.">
        <title>Genomic analysis reveals key aspects of prokaryotic symbiosis in the phototrophic consortium "Chlorochromatium aggregatum".</title>
        <authorList>
            <person name="Liu Z."/>
            <person name="Muller J."/>
            <person name="Li T."/>
            <person name="Alvey R.M."/>
            <person name="Vogl K."/>
            <person name="Frigaard N.U."/>
            <person name="Rockwell N.C."/>
            <person name="Boyd E.S."/>
            <person name="Tomsho L.P."/>
            <person name="Schuster S.C."/>
            <person name="Henke P."/>
            <person name="Rohde M."/>
            <person name="Overmann J."/>
            <person name="Bryant D.A."/>
        </authorList>
    </citation>
    <scope>NUCLEOTIDE SEQUENCE [LARGE SCALE GENOMIC DNA]</scope>
    <source>
        <strain evidence="1">CR</strain>
    </source>
</reference>
<dbReference type="AlphaFoldDB" id="U5NA88"/>
<dbReference type="KEGG" id="cbx:Cenrod_2166"/>
<accession>U5NA88</accession>
<protein>
    <submittedName>
        <fullName evidence="1">Uncharacterized protein</fullName>
    </submittedName>
</protein>
<proteinExistence type="predicted"/>